<feature type="region of interest" description="Disordered" evidence="1">
    <location>
        <begin position="224"/>
        <end position="243"/>
    </location>
</feature>
<evidence type="ECO:0000256" key="1">
    <source>
        <dbReference type="SAM" id="MobiDB-lite"/>
    </source>
</evidence>
<evidence type="ECO:0000313" key="4">
    <source>
        <dbReference type="EMBL" id="GGK18937.1"/>
    </source>
</evidence>
<name>A0ABQ2EP24_9DEIO</name>
<keyword evidence="2" id="KW-0812">Transmembrane</keyword>
<feature type="domain" description="DUF4396" evidence="3">
    <location>
        <begin position="89"/>
        <end position="219"/>
    </location>
</feature>
<gene>
    <name evidence="4" type="ORF">GCM10008955_10430</name>
</gene>
<organism evidence="4 5">
    <name type="scientific">Deinococcus malanensis</name>
    <dbReference type="NCBI Taxonomy" id="1706855"/>
    <lineage>
        <taxon>Bacteria</taxon>
        <taxon>Thermotogati</taxon>
        <taxon>Deinococcota</taxon>
        <taxon>Deinococci</taxon>
        <taxon>Deinococcales</taxon>
        <taxon>Deinococcaceae</taxon>
        <taxon>Deinococcus</taxon>
    </lineage>
</organism>
<comment type="caution">
    <text evidence="4">The sequence shown here is derived from an EMBL/GenBank/DDBJ whole genome shotgun (WGS) entry which is preliminary data.</text>
</comment>
<accession>A0ABQ2EP24</accession>
<protein>
    <submittedName>
        <fullName evidence="4">Membrane protein</fullName>
    </submittedName>
</protein>
<feature type="transmembrane region" description="Helical" evidence="2">
    <location>
        <begin position="123"/>
        <end position="146"/>
    </location>
</feature>
<dbReference type="Proteomes" id="UP000647587">
    <property type="component" value="Unassembled WGS sequence"/>
</dbReference>
<dbReference type="Pfam" id="PF14342">
    <property type="entry name" value="DUF4396"/>
    <property type="match status" value="1"/>
</dbReference>
<sequence>MDMDMGMMNMLPAWWTPAAWIYLITSGISASFLAYDIYGRRQHPQIPAMKPVWPVSALFLGPLAILLYARWGRERRPAEGPARHSSMTRILLALLPGAAASTVAHLIGVPLVFSAGWTIAGEALWAVALFILILATLMLFMFEAAAASGERAHRLATLFLGAFVTVLAFDVGMVGWMLYLHGTGLMQPITDVVFTAQMQVGMLLGMLTAFPVASWLIPKPATSSNAALGSAAGTEPTVPPGRR</sequence>
<dbReference type="RefSeq" id="WP_189005186.1">
    <property type="nucleotide sequence ID" value="NZ_BMPP01000003.1"/>
</dbReference>
<reference evidence="5" key="1">
    <citation type="journal article" date="2019" name="Int. J. Syst. Evol. Microbiol.">
        <title>The Global Catalogue of Microorganisms (GCM) 10K type strain sequencing project: providing services to taxonomists for standard genome sequencing and annotation.</title>
        <authorList>
            <consortium name="The Broad Institute Genomics Platform"/>
            <consortium name="The Broad Institute Genome Sequencing Center for Infectious Disease"/>
            <person name="Wu L."/>
            <person name="Ma J."/>
        </authorList>
    </citation>
    <scope>NUCLEOTIDE SEQUENCE [LARGE SCALE GENOMIC DNA]</scope>
    <source>
        <strain evidence="5">JCM 30331</strain>
    </source>
</reference>
<evidence type="ECO:0000259" key="3">
    <source>
        <dbReference type="Pfam" id="PF14342"/>
    </source>
</evidence>
<evidence type="ECO:0000256" key="2">
    <source>
        <dbReference type="SAM" id="Phobius"/>
    </source>
</evidence>
<keyword evidence="5" id="KW-1185">Reference proteome</keyword>
<keyword evidence="2" id="KW-0472">Membrane</keyword>
<proteinExistence type="predicted"/>
<feature type="transmembrane region" description="Helical" evidence="2">
    <location>
        <begin position="12"/>
        <end position="32"/>
    </location>
</feature>
<dbReference type="EMBL" id="BMPP01000003">
    <property type="protein sequence ID" value="GGK18937.1"/>
    <property type="molecule type" value="Genomic_DNA"/>
</dbReference>
<dbReference type="InterPro" id="IPR025509">
    <property type="entry name" value="DUF4396"/>
</dbReference>
<evidence type="ECO:0000313" key="5">
    <source>
        <dbReference type="Proteomes" id="UP000647587"/>
    </source>
</evidence>
<keyword evidence="2" id="KW-1133">Transmembrane helix</keyword>
<feature type="transmembrane region" description="Helical" evidence="2">
    <location>
        <begin position="90"/>
        <end position="117"/>
    </location>
</feature>
<feature type="transmembrane region" description="Helical" evidence="2">
    <location>
        <begin position="199"/>
        <end position="217"/>
    </location>
</feature>
<feature type="transmembrane region" description="Helical" evidence="2">
    <location>
        <begin position="52"/>
        <end position="69"/>
    </location>
</feature>
<feature type="transmembrane region" description="Helical" evidence="2">
    <location>
        <begin position="158"/>
        <end position="179"/>
    </location>
</feature>